<evidence type="ECO:0000313" key="6">
    <source>
        <dbReference type="Proteomes" id="UP001634394"/>
    </source>
</evidence>
<dbReference type="Gene3D" id="2.60.40.2840">
    <property type="match status" value="1"/>
</dbReference>
<reference evidence="5 6" key="1">
    <citation type="submission" date="2024-11" db="EMBL/GenBank/DDBJ databases">
        <title>Chromosome-level genome assembly of the freshwater bivalve Anodonta woodiana.</title>
        <authorList>
            <person name="Chen X."/>
        </authorList>
    </citation>
    <scope>NUCLEOTIDE SEQUENCE [LARGE SCALE GENOMIC DNA]</scope>
    <source>
        <strain evidence="5">MN2024</strain>
        <tissue evidence="5">Gills</tissue>
    </source>
</reference>
<dbReference type="CDD" id="cd21965">
    <property type="entry name" value="Zn-C2H2_CALCOCO1_TAX1BP1_like"/>
    <property type="match status" value="1"/>
</dbReference>
<dbReference type="Gene3D" id="1.20.5.170">
    <property type="match status" value="1"/>
</dbReference>
<dbReference type="Gene3D" id="6.20.250.40">
    <property type="match status" value="1"/>
</dbReference>
<feature type="region of interest" description="Disordered" evidence="3">
    <location>
        <begin position="588"/>
        <end position="636"/>
    </location>
</feature>
<feature type="coiled-coil region" evidence="2">
    <location>
        <begin position="190"/>
        <end position="547"/>
    </location>
</feature>
<evidence type="ECO:0000256" key="2">
    <source>
        <dbReference type="SAM" id="Coils"/>
    </source>
</evidence>
<dbReference type="AlphaFoldDB" id="A0ABD3THU6"/>
<feature type="domain" description="SKICH" evidence="4">
    <location>
        <begin position="61"/>
        <end position="165"/>
    </location>
</feature>
<dbReference type="PANTHER" id="PTHR31915:SF6">
    <property type="entry name" value="SKICH DOMAIN-CONTAINING PROTEIN"/>
    <property type="match status" value="1"/>
</dbReference>
<dbReference type="InterPro" id="IPR051002">
    <property type="entry name" value="UBA_autophagy_assoc_protein"/>
</dbReference>
<protein>
    <recommendedName>
        <fullName evidence="4">SKICH domain-containing protein</fullName>
    </recommendedName>
</protein>
<evidence type="ECO:0000313" key="5">
    <source>
        <dbReference type="EMBL" id="KAL3835990.1"/>
    </source>
</evidence>
<comment type="caution">
    <text evidence="5">The sequence shown here is derived from an EMBL/GenBank/DDBJ whole genome shotgun (WGS) entry which is preliminary data.</text>
</comment>
<evidence type="ECO:0000259" key="4">
    <source>
        <dbReference type="Pfam" id="PF17751"/>
    </source>
</evidence>
<feature type="compositionally biased region" description="Basic and acidic residues" evidence="3">
    <location>
        <begin position="588"/>
        <end position="608"/>
    </location>
</feature>
<gene>
    <name evidence="5" type="ORF">ACJMK2_021446</name>
</gene>
<dbReference type="Proteomes" id="UP001634394">
    <property type="component" value="Unassembled WGS sequence"/>
</dbReference>
<dbReference type="EMBL" id="JBJQND010000018">
    <property type="protein sequence ID" value="KAL3835990.1"/>
    <property type="molecule type" value="Genomic_DNA"/>
</dbReference>
<feature type="compositionally biased region" description="Low complexity" evidence="3">
    <location>
        <begin position="613"/>
        <end position="626"/>
    </location>
</feature>
<keyword evidence="1 2" id="KW-0175">Coiled coil</keyword>
<organism evidence="5 6">
    <name type="scientific">Sinanodonta woodiana</name>
    <name type="common">Chinese pond mussel</name>
    <name type="synonym">Anodonta woodiana</name>
    <dbReference type="NCBI Taxonomy" id="1069815"/>
    <lineage>
        <taxon>Eukaryota</taxon>
        <taxon>Metazoa</taxon>
        <taxon>Spiralia</taxon>
        <taxon>Lophotrochozoa</taxon>
        <taxon>Mollusca</taxon>
        <taxon>Bivalvia</taxon>
        <taxon>Autobranchia</taxon>
        <taxon>Heteroconchia</taxon>
        <taxon>Palaeoheterodonta</taxon>
        <taxon>Unionida</taxon>
        <taxon>Unionoidea</taxon>
        <taxon>Unionidae</taxon>
        <taxon>Unioninae</taxon>
        <taxon>Sinanodonta</taxon>
    </lineage>
</organism>
<proteinExistence type="predicted"/>
<dbReference type="PANTHER" id="PTHR31915">
    <property type="entry name" value="SKICH DOMAIN-CONTAINING PROTEIN"/>
    <property type="match status" value="1"/>
</dbReference>
<keyword evidence="6" id="KW-1185">Reference proteome</keyword>
<evidence type="ECO:0000256" key="3">
    <source>
        <dbReference type="SAM" id="MobiDB-lite"/>
    </source>
</evidence>
<dbReference type="Pfam" id="PF17751">
    <property type="entry name" value="SKICH"/>
    <property type="match status" value="1"/>
</dbReference>
<accession>A0ABD3THU6</accession>
<sequence>MSVIFGNSVMKVSVSEAGEVTMSDSKNQMKSLESDPIVEEVVTFNPMELEARYDRAEFAAVVFQNISEVYPIGAHVECTYTITADIVPTSRDWVALYKVGWMNPTKDYVYYEWAPMPKVYEIGKESEASILFPAHKLPGDDGDFYQFCYVSSTGQIRGASTPFQFRKPSAADYVEVDDPDTNMLVIQSRSVYLQENLQAAESQKKMLLEEKENLVKELEHLASQLQETQGELTALQTLNADLKSRLRQEQAHIVTLNKEASDMNLIQEEQRVKIENLIEEKEVLERKIGSVKEELLALTSSLKKLQADKDDLEGEKKNLEEQVNMYKEHLVSSESAATLYSRQLEDLQSLIADKEDIVKHLQENIGKLTRELQMERESFDSQALQYVKSTEKIEMLEEKLRNTEDKLSAAEESRGLAAKELQAYKEIHVQLTADIEKTKTDNHCLKSKVSDLEKDFQQRAAIMKVELEATQQDLRGVLQEKEQAQMQKSQLQEQLETASMNSSMTEFSMNSSMSAMKLALSQLKERLEKKEKQTRTLEKALSLREKEFARCENDLKREIEDLKEKIYMCGEEYKALLIEKSKTQRKLEKVTEKRGSKMPRARSEEVQIERTQTSPVTSTSSMVKTSSMKKEEAKGGISNDEIQQHMDDLEQEMNSHVEKIEKYKKLYNDQKARNKSLQLEMTQQLQEKDTIISQLRKKLDDLPSSYNYKIQSLEKCVAEKESFIEMLNQKLRDTVREKDVLKATASSTSKVAADSSDPNVTDCKYPFYNFHYRAPSFLYHMPPPPYQYTLQQSTVLHPLKYPDHEPTYRTLLGMPLPPLRYPDIHSTTEVHEQQAESGTAQSPLATYPGLAPLVYPGQPLRLNIVSAMPNEDKTDDDSQDYCDTILKPLPPPLKPEVLPMSGVPAFTATIRNNADTDDATDSMGLLKLANSEYVMPSAPPVHEDRFLDAPGEPMKLCPVCNKSFPMDVADIDFENHVMDHVEGICPFCRMSKGENMTDDDFMRHVNRHYEESDEN</sequence>
<name>A0ABD3THU6_SINWO</name>
<evidence type="ECO:0000256" key="1">
    <source>
        <dbReference type="ARBA" id="ARBA00023054"/>
    </source>
</evidence>
<dbReference type="InterPro" id="IPR041611">
    <property type="entry name" value="SKICH"/>
</dbReference>
<feature type="coiled-coil region" evidence="2">
    <location>
        <begin position="639"/>
        <end position="687"/>
    </location>
</feature>